<gene>
    <name evidence="1" type="ORF">EYB31_18240</name>
</gene>
<dbReference type="EMBL" id="SIRE01000012">
    <property type="protein sequence ID" value="TBL77410.1"/>
    <property type="molecule type" value="Genomic_DNA"/>
</dbReference>
<evidence type="ECO:0000313" key="2">
    <source>
        <dbReference type="Proteomes" id="UP000293142"/>
    </source>
</evidence>
<organism evidence="1 2">
    <name type="scientific">Paenibacillus thalictri</name>
    <dbReference type="NCBI Taxonomy" id="2527873"/>
    <lineage>
        <taxon>Bacteria</taxon>
        <taxon>Bacillati</taxon>
        <taxon>Bacillota</taxon>
        <taxon>Bacilli</taxon>
        <taxon>Bacillales</taxon>
        <taxon>Paenibacillaceae</taxon>
        <taxon>Paenibacillus</taxon>
    </lineage>
</organism>
<accession>A0A4Q9DN94</accession>
<protein>
    <submittedName>
        <fullName evidence="1">Uncharacterized protein</fullName>
    </submittedName>
</protein>
<reference evidence="1 2" key="1">
    <citation type="submission" date="2019-02" db="EMBL/GenBank/DDBJ databases">
        <title>Paenibacillus sp. nov., isolated from surface-sterilized tissue of Thalictrum simplex L.</title>
        <authorList>
            <person name="Tuo L."/>
        </authorList>
    </citation>
    <scope>NUCLEOTIDE SEQUENCE [LARGE SCALE GENOMIC DNA]</scope>
    <source>
        <strain evidence="1 2">N2SHLJ1</strain>
    </source>
</reference>
<proteinExistence type="predicted"/>
<comment type="caution">
    <text evidence="1">The sequence shown here is derived from an EMBL/GenBank/DDBJ whole genome shotgun (WGS) entry which is preliminary data.</text>
</comment>
<evidence type="ECO:0000313" key="1">
    <source>
        <dbReference type="EMBL" id="TBL77410.1"/>
    </source>
</evidence>
<keyword evidence="2" id="KW-1185">Reference proteome</keyword>
<name>A0A4Q9DN94_9BACL</name>
<sequence length="142" mass="15202">MKITGNDSLMSTIVDQYCNKTSATVGVWFQGIASSFDTGTKGACDPTPPKYYYVALPATSLCSQGVAVYNPNSEVTLATSVWNVGPWVPLWNMSRGQVLEYRNRPFEASKGKSRSSLCVTNCGSTIKLMNDLGGSGTISNAI</sequence>
<dbReference type="AlphaFoldDB" id="A0A4Q9DN94"/>
<dbReference type="Proteomes" id="UP000293142">
    <property type="component" value="Unassembled WGS sequence"/>
</dbReference>